<dbReference type="InterPro" id="IPR017900">
    <property type="entry name" value="4Fe4S_Fe_S_CS"/>
</dbReference>
<dbReference type="PROSITE" id="PS51085">
    <property type="entry name" value="2FE2S_FER_2"/>
    <property type="match status" value="1"/>
</dbReference>
<dbReference type="FunFam" id="3.10.20.740:FF:000005">
    <property type="entry name" value="NADH:ubiquinone oxidoreductase subunit"/>
    <property type="match status" value="1"/>
</dbReference>
<dbReference type="NCBIfam" id="NF040763">
    <property type="entry name" value="FeFe_hydrog_A6"/>
    <property type="match status" value="1"/>
</dbReference>
<keyword evidence="7" id="KW-0411">Iron-sulfur</keyword>
<dbReference type="Pfam" id="PF12838">
    <property type="entry name" value="Fer4_7"/>
    <property type="match status" value="1"/>
</dbReference>
<dbReference type="PROSITE" id="PS00198">
    <property type="entry name" value="4FE4S_FER_1"/>
    <property type="match status" value="1"/>
</dbReference>
<dbReference type="SMART" id="SM00929">
    <property type="entry name" value="NADH-G_4Fe-4S_3"/>
    <property type="match status" value="1"/>
</dbReference>
<reference evidence="11" key="1">
    <citation type="submission" date="2022-10" db="EMBL/GenBank/DDBJ databases">
        <authorList>
            <person name="Yu W.X."/>
        </authorList>
    </citation>
    <scope>NUCLEOTIDE SEQUENCE</scope>
    <source>
        <strain evidence="11">AAT</strain>
    </source>
</reference>
<evidence type="ECO:0000259" key="10">
    <source>
        <dbReference type="PROSITE" id="PS51839"/>
    </source>
</evidence>
<comment type="caution">
    <text evidence="11">The sequence shown here is derived from an EMBL/GenBank/DDBJ whole genome shotgun (WGS) entry which is preliminary data.</text>
</comment>
<dbReference type="FunFam" id="3.30.70.20:FF:000035">
    <property type="entry name" value="Iron hydrogenase 1"/>
    <property type="match status" value="1"/>
</dbReference>
<dbReference type="FunFam" id="4.10.260.20:FF:000001">
    <property type="entry name" value="NADP-reducing hydrogenase subunit HndD"/>
    <property type="match status" value="1"/>
</dbReference>
<dbReference type="GO" id="GO:0008901">
    <property type="term" value="F:ferredoxin hydrogenase activity"/>
    <property type="evidence" value="ECO:0007669"/>
    <property type="project" value="InterPro"/>
</dbReference>
<evidence type="ECO:0000259" key="8">
    <source>
        <dbReference type="PROSITE" id="PS51085"/>
    </source>
</evidence>
<dbReference type="InterPro" id="IPR036991">
    <property type="entry name" value="Fe_hydrogenase_ssu_sf"/>
</dbReference>
<accession>A0AAE3SEF9</accession>
<feature type="domain" description="4Fe-4S ferredoxin-type" evidence="9">
    <location>
        <begin position="184"/>
        <end position="215"/>
    </location>
</feature>
<keyword evidence="3" id="KW-0479">Metal-binding</keyword>
<keyword evidence="6" id="KW-0408">Iron</keyword>
<gene>
    <name evidence="11" type="ORF">OM075_06855</name>
</gene>
<evidence type="ECO:0000313" key="12">
    <source>
        <dbReference type="Proteomes" id="UP001209229"/>
    </source>
</evidence>
<dbReference type="Gene3D" id="3.30.70.20">
    <property type="match status" value="1"/>
</dbReference>
<evidence type="ECO:0000256" key="2">
    <source>
        <dbReference type="ARBA" id="ARBA00022714"/>
    </source>
</evidence>
<dbReference type="InterPro" id="IPR017896">
    <property type="entry name" value="4Fe4S_Fe-S-bd"/>
</dbReference>
<dbReference type="PROSITE" id="PS51379">
    <property type="entry name" value="4FE4S_FER_2"/>
    <property type="match status" value="2"/>
</dbReference>
<dbReference type="Proteomes" id="UP001209229">
    <property type="component" value="Unassembled WGS sequence"/>
</dbReference>
<dbReference type="SUPFAM" id="SSF54862">
    <property type="entry name" value="4Fe-4S ferredoxins"/>
    <property type="match status" value="1"/>
</dbReference>
<keyword evidence="5" id="KW-0560">Oxidoreductase</keyword>
<dbReference type="SUPFAM" id="SSF54292">
    <property type="entry name" value="2Fe-2S ferredoxin-like"/>
    <property type="match status" value="1"/>
</dbReference>
<dbReference type="PROSITE" id="PS51839">
    <property type="entry name" value="4FE4S_HC3"/>
    <property type="match status" value="1"/>
</dbReference>
<dbReference type="EMBL" id="JAPDPJ010000011">
    <property type="protein sequence ID" value="MCW3786181.1"/>
    <property type="molecule type" value="Genomic_DNA"/>
</dbReference>
<dbReference type="Pfam" id="PF02256">
    <property type="entry name" value="Fe_hyd_SSU"/>
    <property type="match status" value="1"/>
</dbReference>
<dbReference type="Gene3D" id="3.40.50.1780">
    <property type="match status" value="1"/>
</dbReference>
<dbReference type="InterPro" id="IPR019574">
    <property type="entry name" value="NADH_UbQ_OxRdtase_Gsu_4Fe4S-bd"/>
</dbReference>
<evidence type="ECO:0000256" key="1">
    <source>
        <dbReference type="ARBA" id="ARBA00022485"/>
    </source>
</evidence>
<dbReference type="RefSeq" id="WP_301189748.1">
    <property type="nucleotide sequence ID" value="NZ_JAPDPJ010000011.1"/>
</dbReference>
<dbReference type="PANTHER" id="PTHR11615">
    <property type="entry name" value="NITRATE, FORMATE, IRON DEHYDROGENASE"/>
    <property type="match status" value="1"/>
</dbReference>
<keyword evidence="4" id="KW-0677">Repeat</keyword>
<dbReference type="CDD" id="cd00207">
    <property type="entry name" value="fer2"/>
    <property type="match status" value="1"/>
</dbReference>
<dbReference type="InterPro" id="IPR004108">
    <property type="entry name" value="Fe_hydrogenase_lsu_C"/>
</dbReference>
<dbReference type="SMART" id="SM00902">
    <property type="entry name" value="Fe_hyd_SSU"/>
    <property type="match status" value="1"/>
</dbReference>
<dbReference type="InterPro" id="IPR003149">
    <property type="entry name" value="Fe_hydrogenase_ssu"/>
</dbReference>
<evidence type="ECO:0000256" key="4">
    <source>
        <dbReference type="ARBA" id="ARBA00022737"/>
    </source>
</evidence>
<evidence type="ECO:0000256" key="3">
    <source>
        <dbReference type="ARBA" id="ARBA00022723"/>
    </source>
</evidence>
<organism evidence="11 12">
    <name type="scientific">Plebeiibacterium sediminum</name>
    <dbReference type="NCBI Taxonomy" id="2992112"/>
    <lineage>
        <taxon>Bacteria</taxon>
        <taxon>Pseudomonadati</taxon>
        <taxon>Bacteroidota</taxon>
        <taxon>Bacteroidia</taxon>
        <taxon>Marinilabiliales</taxon>
        <taxon>Marinilabiliaceae</taxon>
        <taxon>Plebeiibacterium</taxon>
    </lineage>
</organism>
<dbReference type="InterPro" id="IPR001041">
    <property type="entry name" value="2Fe-2S_ferredoxin-type"/>
</dbReference>
<dbReference type="Gene3D" id="3.10.20.740">
    <property type="match status" value="1"/>
</dbReference>
<protein>
    <submittedName>
        <fullName evidence="11">NADH-dependent [FeFe] hydrogenase, group A6</fullName>
    </submittedName>
</protein>
<dbReference type="Pfam" id="PF10588">
    <property type="entry name" value="NADH-G_4Fe-4S_3"/>
    <property type="match status" value="1"/>
</dbReference>
<name>A0AAE3SEF9_9BACT</name>
<dbReference type="GO" id="GO:0051539">
    <property type="term" value="F:4 iron, 4 sulfur cluster binding"/>
    <property type="evidence" value="ECO:0007669"/>
    <property type="project" value="UniProtKB-KW"/>
</dbReference>
<dbReference type="InterPro" id="IPR013352">
    <property type="entry name" value="Fe_hydrogenase_subset"/>
</dbReference>
<dbReference type="InterPro" id="IPR036010">
    <property type="entry name" value="2Fe-2S_ferredoxin-like_sf"/>
</dbReference>
<dbReference type="GO" id="GO:0005506">
    <property type="term" value="F:iron ion binding"/>
    <property type="evidence" value="ECO:0007669"/>
    <property type="project" value="InterPro"/>
</dbReference>
<keyword evidence="2" id="KW-0001">2Fe-2S</keyword>
<dbReference type="InterPro" id="IPR049830">
    <property type="entry name" value="HndD"/>
</dbReference>
<evidence type="ECO:0000259" key="9">
    <source>
        <dbReference type="PROSITE" id="PS51379"/>
    </source>
</evidence>
<feature type="domain" description="2Fe-2S ferredoxin-type" evidence="8">
    <location>
        <begin position="2"/>
        <end position="85"/>
    </location>
</feature>
<evidence type="ECO:0000256" key="6">
    <source>
        <dbReference type="ARBA" id="ARBA00023004"/>
    </source>
</evidence>
<dbReference type="Pfam" id="PF02906">
    <property type="entry name" value="Fe_hyd_lg_C"/>
    <property type="match status" value="1"/>
</dbReference>
<dbReference type="NCBIfam" id="TIGR02512">
    <property type="entry name" value="FeFe_hydrog_A"/>
    <property type="match status" value="1"/>
</dbReference>
<keyword evidence="12" id="KW-1185">Reference proteome</keyword>
<dbReference type="AlphaFoldDB" id="A0AAE3SEF9"/>
<feature type="domain" description="4Fe-4S ferredoxin-type" evidence="9">
    <location>
        <begin position="143"/>
        <end position="162"/>
    </location>
</feature>
<evidence type="ECO:0000256" key="7">
    <source>
        <dbReference type="ARBA" id="ARBA00023014"/>
    </source>
</evidence>
<sequence>MDIVKLNIDNKSVVVEKGTTLLEAAKSVGVEIPTLCHMKLHDMNYENNPGGCRICVVEVEGRRNLAPACKTECSEGMNINTHSLRVVNARRTVMELILSDHPAECLTCVKNGNCELQTMAQKLGIREIPFEGEQSHYKEDKSPSIIRDMDKCIMCRRCEMACNEIQTVGCLSAINRGFESVVSPAFEMDLEKSTCTYCGQCVAVCPTGALSEVDNTRKVIAALVDPSKTVIVQTAPAVRAALGEEFGLEPGTLVTGKMASALRKIGFDKVFDTDFAADLTIMEEGTELLGRLQKHLDGDENVKLPILTSCCPGWVNFFESNFPDMLDVPSTAKSPQQMFGAIAKSYLAEQMGIKREDMVVVSIMPCLAKKYESQRPEFAVDGNPDVDFSITTRELAQMIKGANINFEELDDEDFDNPMGESTGAGVIFANTGGVIEAAVRTAYEVYTKKSLSKVDFKELRGFDGIRAATIDFDGLPLRIGIAHGLGNARKLLEDVQAGRSEFHAIEIMACPGGCIGGAGQPYHHGDTSILKKRAAAIYREDEGKALRKSHENPFIVKLYDEFLGEPCGELSHKLLHTHYFDKKNKVELNP</sequence>
<dbReference type="InterPro" id="IPR050340">
    <property type="entry name" value="Cytosolic_Fe-S_CAF"/>
</dbReference>
<dbReference type="InterPro" id="IPR009016">
    <property type="entry name" value="Fe_hydrogenase"/>
</dbReference>
<dbReference type="SUPFAM" id="SSF53920">
    <property type="entry name" value="Fe-only hydrogenase"/>
    <property type="match status" value="1"/>
</dbReference>
<evidence type="ECO:0000256" key="5">
    <source>
        <dbReference type="ARBA" id="ARBA00023002"/>
    </source>
</evidence>
<dbReference type="Pfam" id="PF13510">
    <property type="entry name" value="Fer2_4"/>
    <property type="match status" value="1"/>
</dbReference>
<dbReference type="Gene3D" id="4.10.260.20">
    <property type="entry name" value="Iron hydrogenase, small subunit"/>
    <property type="match status" value="1"/>
</dbReference>
<dbReference type="Gene3D" id="3.40.950.10">
    <property type="entry name" value="Fe-only Hydrogenase (Larger Subunit), Chain L, domain 3"/>
    <property type="match status" value="1"/>
</dbReference>
<proteinExistence type="predicted"/>
<dbReference type="GO" id="GO:0051537">
    <property type="term" value="F:2 iron, 2 sulfur cluster binding"/>
    <property type="evidence" value="ECO:0007669"/>
    <property type="project" value="UniProtKB-KW"/>
</dbReference>
<keyword evidence="1" id="KW-0004">4Fe-4S</keyword>
<feature type="domain" description="4Fe-4S His(Cys)3-ligated-type" evidence="10">
    <location>
        <begin position="85"/>
        <end position="124"/>
    </location>
</feature>
<evidence type="ECO:0000313" key="11">
    <source>
        <dbReference type="EMBL" id="MCW3786181.1"/>
    </source>
</evidence>